<dbReference type="SUPFAM" id="SSF53639">
    <property type="entry name" value="AraD/HMP-PK domain-like"/>
    <property type="match status" value="1"/>
</dbReference>
<dbReference type="RefSeq" id="WP_085323068.1">
    <property type="nucleotide sequence ID" value="NZ_NCXP01000001.1"/>
</dbReference>
<dbReference type="InterPro" id="IPR001303">
    <property type="entry name" value="Aldolase_II/adducin_N"/>
</dbReference>
<dbReference type="Gene3D" id="3.40.225.10">
    <property type="entry name" value="Class II aldolase/adducin N-terminal domain"/>
    <property type="match status" value="1"/>
</dbReference>
<dbReference type="GO" id="GO:0046872">
    <property type="term" value="F:metal ion binding"/>
    <property type="evidence" value="ECO:0007669"/>
    <property type="project" value="UniProtKB-KW"/>
</dbReference>
<dbReference type="InterPro" id="IPR050197">
    <property type="entry name" value="Aldolase_class_II_sugar_metab"/>
</dbReference>
<accession>A0A1X2LZX8</accession>
<keyword evidence="2" id="KW-0456">Lyase</keyword>
<dbReference type="Pfam" id="PF00596">
    <property type="entry name" value="Aldolase_II"/>
    <property type="match status" value="1"/>
</dbReference>
<comment type="caution">
    <text evidence="4">The sequence shown here is derived from an EMBL/GenBank/DDBJ whole genome shotgun (WGS) entry which is preliminary data.</text>
</comment>
<dbReference type="GO" id="GO:0005829">
    <property type="term" value="C:cytosol"/>
    <property type="evidence" value="ECO:0007669"/>
    <property type="project" value="TreeGrafter"/>
</dbReference>
<sequence length="221" mass="23114">MTSVKSVDNPEAAVLAAAKDMLRRGLVEGTAGNISARRSDGNLVITPSSVDYADMALDDLVLVDAGGAVLQAKDGRSPSTEMQLHLACYQAFDDIGSVIHSHPVWATMFAIAHRPIPACIDEFAVYCGGDVRCTEYAASGTPDVGRNAVKALEGRAAALIANHGLVAVGPRPDKVLHVTALVERTAQIVWGAGALGGPVPIPEDVNRNFAGVYGYLRANPN</sequence>
<dbReference type="PANTHER" id="PTHR22789:SF0">
    <property type="entry name" value="3-OXO-TETRONATE 4-PHOSPHATE DECARBOXYLASE-RELATED"/>
    <property type="match status" value="1"/>
</dbReference>
<dbReference type="NCBIfam" id="NF004527">
    <property type="entry name" value="PRK05874.1"/>
    <property type="match status" value="1"/>
</dbReference>
<keyword evidence="1" id="KW-0479">Metal-binding</keyword>
<dbReference type="GO" id="GO:0019323">
    <property type="term" value="P:pentose catabolic process"/>
    <property type="evidence" value="ECO:0007669"/>
    <property type="project" value="TreeGrafter"/>
</dbReference>
<dbReference type="SMART" id="SM01007">
    <property type="entry name" value="Aldolase_II"/>
    <property type="match status" value="1"/>
</dbReference>
<evidence type="ECO:0000256" key="2">
    <source>
        <dbReference type="ARBA" id="ARBA00023239"/>
    </source>
</evidence>
<dbReference type="PANTHER" id="PTHR22789">
    <property type="entry name" value="FUCULOSE PHOSPHATE ALDOLASE"/>
    <property type="match status" value="1"/>
</dbReference>
<keyword evidence="5" id="KW-1185">Reference proteome</keyword>
<evidence type="ECO:0000259" key="3">
    <source>
        <dbReference type="SMART" id="SM01007"/>
    </source>
</evidence>
<proteinExistence type="predicted"/>
<dbReference type="InterPro" id="IPR036409">
    <property type="entry name" value="Aldolase_II/adducin_N_sf"/>
</dbReference>
<evidence type="ECO:0000313" key="5">
    <source>
        <dbReference type="Proteomes" id="UP000193247"/>
    </source>
</evidence>
<dbReference type="GO" id="GO:0016832">
    <property type="term" value="F:aldehyde-lyase activity"/>
    <property type="evidence" value="ECO:0007669"/>
    <property type="project" value="TreeGrafter"/>
</dbReference>
<reference evidence="4 5" key="1">
    <citation type="submission" date="2017-04" db="EMBL/GenBank/DDBJ databases">
        <title>The new phylogeny of genus Mycobacterium.</title>
        <authorList>
            <person name="Tortoli E."/>
            <person name="Trovato A."/>
            <person name="Cirillo D.M."/>
        </authorList>
    </citation>
    <scope>NUCLEOTIDE SEQUENCE [LARGE SCALE GENOMIC DNA]</scope>
    <source>
        <strain evidence="4 5">TBL 1200985</strain>
    </source>
</reference>
<dbReference type="EMBL" id="NCXP01000001">
    <property type="protein sequence ID" value="OSC42925.1"/>
    <property type="molecule type" value="Genomic_DNA"/>
</dbReference>
<dbReference type="AlphaFoldDB" id="A0A1X2LZX8"/>
<gene>
    <name evidence="4" type="ORF">B8W66_00440</name>
</gene>
<dbReference type="STRING" id="1430326.B8W66_00440"/>
<evidence type="ECO:0000256" key="1">
    <source>
        <dbReference type="ARBA" id="ARBA00022723"/>
    </source>
</evidence>
<organism evidence="4 5">
    <name type="scientific">Mycobacterium decipiens</name>
    <dbReference type="NCBI Taxonomy" id="1430326"/>
    <lineage>
        <taxon>Bacteria</taxon>
        <taxon>Bacillati</taxon>
        <taxon>Actinomycetota</taxon>
        <taxon>Actinomycetes</taxon>
        <taxon>Mycobacteriales</taxon>
        <taxon>Mycobacteriaceae</taxon>
        <taxon>Mycobacterium</taxon>
    </lineage>
</organism>
<dbReference type="Proteomes" id="UP000193247">
    <property type="component" value="Unassembled WGS sequence"/>
</dbReference>
<name>A0A1X2LZX8_9MYCO</name>
<protein>
    <submittedName>
        <fullName evidence="4">Fuculose phosphate aldolase</fullName>
    </submittedName>
</protein>
<evidence type="ECO:0000313" key="4">
    <source>
        <dbReference type="EMBL" id="OSC42925.1"/>
    </source>
</evidence>
<feature type="domain" description="Class II aldolase/adducin N-terminal" evidence="3">
    <location>
        <begin position="12"/>
        <end position="190"/>
    </location>
</feature>